<feature type="chain" id="PRO_5023096593" evidence="2">
    <location>
        <begin position="22"/>
        <end position="470"/>
    </location>
</feature>
<dbReference type="Gene3D" id="2.20.200.10">
    <property type="entry name" value="Outer membrane efflux proteins (OEP)"/>
    <property type="match status" value="1"/>
</dbReference>
<comment type="caution">
    <text evidence="3">The sequence shown here is derived from an EMBL/GenBank/DDBJ whole genome shotgun (WGS) entry which is preliminary data.</text>
</comment>
<dbReference type="PANTHER" id="PTHR30203:SF33">
    <property type="entry name" value="BLR4455 PROTEIN"/>
    <property type="match status" value="1"/>
</dbReference>
<dbReference type="InterPro" id="IPR003423">
    <property type="entry name" value="OMP_efflux"/>
</dbReference>
<keyword evidence="2" id="KW-1134">Transmembrane beta strand</keyword>
<organism evidence="3 4">
    <name type="scientific">Vineibacter terrae</name>
    <dbReference type="NCBI Taxonomy" id="2586908"/>
    <lineage>
        <taxon>Bacteria</taxon>
        <taxon>Pseudomonadati</taxon>
        <taxon>Pseudomonadota</taxon>
        <taxon>Alphaproteobacteria</taxon>
        <taxon>Hyphomicrobiales</taxon>
        <taxon>Vineibacter</taxon>
    </lineage>
</organism>
<gene>
    <name evidence="3" type="ORF">FHP25_15560</name>
</gene>
<dbReference type="GO" id="GO:0005886">
    <property type="term" value="C:plasma membrane"/>
    <property type="evidence" value="ECO:0007669"/>
    <property type="project" value="UniProtKB-SubCell"/>
</dbReference>
<dbReference type="RefSeq" id="WP_147847870.1">
    <property type="nucleotide sequence ID" value="NZ_VDUZ01000016.1"/>
</dbReference>
<dbReference type="SUPFAM" id="SSF56954">
    <property type="entry name" value="Outer membrane efflux proteins (OEP)"/>
    <property type="match status" value="1"/>
</dbReference>
<evidence type="ECO:0000313" key="4">
    <source>
        <dbReference type="Proteomes" id="UP000321638"/>
    </source>
</evidence>
<keyword evidence="2" id="KW-0449">Lipoprotein</keyword>
<comment type="similarity">
    <text evidence="1 2">Belongs to the outer membrane factor (OMF) (TC 1.B.17) family.</text>
</comment>
<dbReference type="InterPro" id="IPR010131">
    <property type="entry name" value="MdtP/NodT-like"/>
</dbReference>
<name>A0A5C8PM46_9HYPH</name>
<comment type="subcellular location">
    <subcellularLocation>
        <location evidence="2">Cell membrane</location>
        <topology evidence="2">Lipid-anchor</topology>
    </subcellularLocation>
</comment>
<dbReference type="Proteomes" id="UP000321638">
    <property type="component" value="Unassembled WGS sequence"/>
</dbReference>
<keyword evidence="2" id="KW-0564">Palmitate</keyword>
<evidence type="ECO:0000256" key="2">
    <source>
        <dbReference type="RuleBase" id="RU362097"/>
    </source>
</evidence>
<evidence type="ECO:0000256" key="1">
    <source>
        <dbReference type="ARBA" id="ARBA00007613"/>
    </source>
</evidence>
<keyword evidence="4" id="KW-1185">Reference proteome</keyword>
<dbReference type="EMBL" id="VDUZ01000016">
    <property type="protein sequence ID" value="TXL74828.1"/>
    <property type="molecule type" value="Genomic_DNA"/>
</dbReference>
<proteinExistence type="inferred from homology"/>
<dbReference type="Gene3D" id="1.20.1600.10">
    <property type="entry name" value="Outer membrane efflux proteins (OEP)"/>
    <property type="match status" value="1"/>
</dbReference>
<dbReference type="PANTHER" id="PTHR30203">
    <property type="entry name" value="OUTER MEMBRANE CATION EFFLUX PROTEIN"/>
    <property type="match status" value="1"/>
</dbReference>
<accession>A0A5C8PM46</accession>
<keyword evidence="2" id="KW-0472">Membrane</keyword>
<reference evidence="3 4" key="1">
    <citation type="submission" date="2019-06" db="EMBL/GenBank/DDBJ databases">
        <title>New taxonomy in bacterial strain CC-CFT640, isolated from vineyard.</title>
        <authorList>
            <person name="Lin S.-Y."/>
            <person name="Tsai C.-F."/>
            <person name="Young C.-C."/>
        </authorList>
    </citation>
    <scope>NUCLEOTIDE SEQUENCE [LARGE SCALE GENOMIC DNA]</scope>
    <source>
        <strain evidence="3 4">CC-CFT640</strain>
    </source>
</reference>
<dbReference type="Pfam" id="PF02321">
    <property type="entry name" value="OEP"/>
    <property type="match status" value="2"/>
</dbReference>
<dbReference type="OrthoDB" id="9783100at2"/>
<keyword evidence="2" id="KW-0812">Transmembrane</keyword>
<dbReference type="GO" id="GO:0015562">
    <property type="term" value="F:efflux transmembrane transporter activity"/>
    <property type="evidence" value="ECO:0007669"/>
    <property type="project" value="InterPro"/>
</dbReference>
<dbReference type="NCBIfam" id="TIGR01845">
    <property type="entry name" value="outer_NodT"/>
    <property type="match status" value="1"/>
</dbReference>
<protein>
    <submittedName>
        <fullName evidence="3">Efflux transporter outer membrane subunit</fullName>
    </submittedName>
</protein>
<feature type="signal peptide" evidence="2">
    <location>
        <begin position="1"/>
        <end position="21"/>
    </location>
</feature>
<keyword evidence="2" id="KW-0732">Signal</keyword>
<evidence type="ECO:0000313" key="3">
    <source>
        <dbReference type="EMBL" id="TXL74828.1"/>
    </source>
</evidence>
<dbReference type="PROSITE" id="PS51257">
    <property type="entry name" value="PROKAR_LIPOPROTEIN"/>
    <property type="match status" value="1"/>
</dbReference>
<dbReference type="AlphaFoldDB" id="A0A5C8PM46"/>
<sequence length="470" mass="51023">MRRLLVSIALAGTLAGCSALGPDYQPEQVDVPEHWQWSNQGTGVWPDLAWWQVFRSPELDRLMSEAAAGNRDLKAAVARIAQAEAQAKVAGAAVYPTIGFDGSLQRSSQTSSFTGRRATVNSYSIGPTAGYQLNLFGADFATARAATTRVEASRYDRETVALTINTGVAQTYFQILTFRERVRIANNSLTTATRLLQLLEEQRRIGTTSDLEVAQQRASVATQRAAVPALIQAERESLAALALLLGRNPQGFELQARNLEGLTLPPVISGMPSELLLRRPDIRTAEANLRAANLDIQAARAARFPNISLTASGGTASALLASLFSPASMLYTVGVSLTAPIFQGGRLEGQEELTKARYEELIETYRTAILSSFRDVDTALSAIDQFRQQYAYNLQARTESREAYRLAELRYRAGTIDFLTVLDAQRTVLVAEDALAQSQLAHINAVVSLYQALGGGWSGATAQVPRIGQQ</sequence>